<reference evidence="9 10" key="1">
    <citation type="submission" date="2018-08" db="EMBL/GenBank/DDBJ databases">
        <title>Erythrobacter zhengii sp.nov., a bacterium isolated from deep-sea sediment.</title>
        <authorList>
            <person name="Fang C."/>
            <person name="Wu Y.-H."/>
            <person name="Sun C."/>
            <person name="Wang H."/>
            <person name="Cheng H."/>
            <person name="Meng F.-X."/>
            <person name="Wang C.-S."/>
            <person name="Xu X.-W."/>
        </authorList>
    </citation>
    <scope>NUCLEOTIDE SEQUENCE [LARGE SCALE GENOMIC DNA]</scope>
    <source>
        <strain evidence="9 10">V18</strain>
    </source>
</reference>
<evidence type="ECO:0000313" key="9">
    <source>
        <dbReference type="EMBL" id="RIV84219.1"/>
    </source>
</evidence>
<dbReference type="PIRSF" id="PIRSF000138">
    <property type="entry name" value="Al-hdrx_acd_dh"/>
    <property type="match status" value="1"/>
</dbReference>
<gene>
    <name evidence="9" type="ORF">D2V07_14500</name>
</gene>
<feature type="domain" description="FMN hydroxy acid dehydrogenase" evidence="8">
    <location>
        <begin position="54"/>
        <end position="436"/>
    </location>
</feature>
<dbReference type="PROSITE" id="PS51349">
    <property type="entry name" value="FMN_HYDROXY_ACID_DH_2"/>
    <property type="match status" value="1"/>
</dbReference>
<feature type="binding site" evidence="7">
    <location>
        <position position="80"/>
    </location>
    <ligand>
        <name>glyoxylate</name>
        <dbReference type="ChEBI" id="CHEBI:36655"/>
    </ligand>
</feature>
<dbReference type="Proteomes" id="UP000286576">
    <property type="component" value="Unassembled WGS sequence"/>
</dbReference>
<name>A0A418NPL1_9SPHN</name>
<feature type="binding site" evidence="7">
    <location>
        <begin position="385"/>
        <end position="386"/>
    </location>
    <ligand>
        <name>FMN</name>
        <dbReference type="ChEBI" id="CHEBI:58210"/>
    </ligand>
</feature>
<evidence type="ECO:0000256" key="5">
    <source>
        <dbReference type="ARBA" id="ARBA00024042"/>
    </source>
</evidence>
<keyword evidence="2 7" id="KW-0285">Flavoprotein</keyword>
<feature type="binding site" evidence="7">
    <location>
        <position position="183"/>
    </location>
    <ligand>
        <name>FMN</name>
        <dbReference type="ChEBI" id="CHEBI:58210"/>
    </ligand>
</feature>
<evidence type="ECO:0000259" key="8">
    <source>
        <dbReference type="PROSITE" id="PS51349"/>
    </source>
</evidence>
<organism evidence="9 10">
    <name type="scientific">Aurantiacibacter zhengii</name>
    <dbReference type="NCBI Taxonomy" id="2307003"/>
    <lineage>
        <taxon>Bacteria</taxon>
        <taxon>Pseudomonadati</taxon>
        <taxon>Pseudomonadota</taxon>
        <taxon>Alphaproteobacteria</taxon>
        <taxon>Sphingomonadales</taxon>
        <taxon>Erythrobacteraceae</taxon>
        <taxon>Aurantiacibacter</taxon>
    </lineage>
</organism>
<dbReference type="Gene3D" id="3.20.20.70">
    <property type="entry name" value="Aldolase class I"/>
    <property type="match status" value="1"/>
</dbReference>
<comment type="cofactor">
    <cofactor evidence="1">
        <name>FMN</name>
        <dbReference type="ChEBI" id="CHEBI:58210"/>
    </cofactor>
</comment>
<proteinExistence type="inferred from homology"/>
<feature type="binding site" evidence="7">
    <location>
        <begin position="133"/>
        <end position="135"/>
    </location>
    <ligand>
        <name>FMN</name>
        <dbReference type="ChEBI" id="CHEBI:58210"/>
    </ligand>
</feature>
<protein>
    <submittedName>
        <fullName evidence="9">Alpha-hydroxy-acid oxidizing protein</fullName>
    </submittedName>
</protein>
<dbReference type="PANTHER" id="PTHR10578:SF107">
    <property type="entry name" value="2-HYDROXYACID OXIDASE 1"/>
    <property type="match status" value="1"/>
</dbReference>
<feature type="binding site" evidence="7">
    <location>
        <position position="331"/>
    </location>
    <ligand>
        <name>glyoxylate</name>
        <dbReference type="ChEBI" id="CHEBI:36655"/>
    </ligand>
</feature>
<feature type="binding site" evidence="7">
    <location>
        <position position="334"/>
    </location>
    <ligand>
        <name>glyoxylate</name>
        <dbReference type="ChEBI" id="CHEBI:36655"/>
    </ligand>
</feature>
<evidence type="ECO:0000256" key="6">
    <source>
        <dbReference type="PIRSR" id="PIRSR000138-1"/>
    </source>
</evidence>
<dbReference type="CDD" id="cd02809">
    <property type="entry name" value="alpha_hydroxyacid_oxid_FMN"/>
    <property type="match status" value="1"/>
</dbReference>
<evidence type="ECO:0000256" key="4">
    <source>
        <dbReference type="ARBA" id="ARBA00023002"/>
    </source>
</evidence>
<dbReference type="SUPFAM" id="SSF51395">
    <property type="entry name" value="FMN-linked oxidoreductases"/>
    <property type="match status" value="1"/>
</dbReference>
<keyword evidence="3 7" id="KW-0288">FMN</keyword>
<dbReference type="AlphaFoldDB" id="A0A418NPL1"/>
<dbReference type="InterPro" id="IPR012133">
    <property type="entry name" value="Alpha-hydoxy_acid_DH_FMN"/>
</dbReference>
<dbReference type="Pfam" id="PF01070">
    <property type="entry name" value="FMN_dh"/>
    <property type="match status" value="1"/>
</dbReference>
<dbReference type="GO" id="GO:0004459">
    <property type="term" value="F:L-lactate dehydrogenase (NAD+) activity"/>
    <property type="evidence" value="ECO:0007669"/>
    <property type="project" value="TreeGrafter"/>
</dbReference>
<comment type="similarity">
    <text evidence="5">Belongs to the FMN-dependent alpha-hydroxy acid dehydrogenase family.</text>
</comment>
<evidence type="ECO:0000313" key="10">
    <source>
        <dbReference type="Proteomes" id="UP000286576"/>
    </source>
</evidence>
<comment type="caution">
    <text evidence="9">The sequence shown here is derived from an EMBL/GenBank/DDBJ whole genome shotgun (WGS) entry which is preliminary data.</text>
</comment>
<dbReference type="GO" id="GO:0010181">
    <property type="term" value="F:FMN binding"/>
    <property type="evidence" value="ECO:0007669"/>
    <property type="project" value="InterPro"/>
</dbReference>
<evidence type="ECO:0000256" key="7">
    <source>
        <dbReference type="PIRSR" id="PIRSR000138-2"/>
    </source>
</evidence>
<dbReference type="InterPro" id="IPR013785">
    <property type="entry name" value="Aldolase_TIM"/>
</dbReference>
<evidence type="ECO:0000256" key="1">
    <source>
        <dbReference type="ARBA" id="ARBA00001917"/>
    </source>
</evidence>
<dbReference type="EMBL" id="QXFL01000007">
    <property type="protein sequence ID" value="RIV84219.1"/>
    <property type="molecule type" value="Genomic_DNA"/>
</dbReference>
<evidence type="ECO:0000256" key="3">
    <source>
        <dbReference type="ARBA" id="ARBA00022643"/>
    </source>
</evidence>
<feature type="binding site" evidence="7">
    <location>
        <position position="185"/>
    </location>
    <ligand>
        <name>glyoxylate</name>
        <dbReference type="ChEBI" id="CHEBI:36655"/>
    </ligand>
</feature>
<feature type="binding site" evidence="7">
    <location>
        <position position="220"/>
    </location>
    <ligand>
        <name>glyoxylate</name>
        <dbReference type="ChEBI" id="CHEBI:36655"/>
    </ligand>
</feature>
<evidence type="ECO:0000256" key="2">
    <source>
        <dbReference type="ARBA" id="ARBA00022630"/>
    </source>
</evidence>
<keyword evidence="4" id="KW-0560">Oxidoreductase</keyword>
<dbReference type="PANTHER" id="PTHR10578">
    <property type="entry name" value="S -2-HYDROXY-ACID OXIDASE-RELATED"/>
    <property type="match status" value="1"/>
</dbReference>
<dbReference type="OrthoDB" id="9770452at2"/>
<feature type="active site" description="Proton acceptor" evidence="6">
    <location>
        <position position="331"/>
    </location>
</feature>
<accession>A0A418NPL1</accession>
<dbReference type="GO" id="GO:0009060">
    <property type="term" value="P:aerobic respiration"/>
    <property type="evidence" value="ECO:0007669"/>
    <property type="project" value="TreeGrafter"/>
</dbReference>
<sequence length="443" mass="49012">MSAIPSGAFPTTRRKVPGFNRTGTWEIDLNDPKKAEGSFAQVGSSPRRTHYTGRKLARVRSVADLRARTHKLMPRFVLEYLEGGAGQEATLARERQAFAQWRAMPFTLADETCRDVSANILGRTAPLPLAIAPTGLNGIFKRNADIALAQAAADAGIPFIQSTMSNSRMENVAAVPGLRHWWQLYVFGGDEIWQELVDRAERAGCEALVLTSNAQIFGQREWDERNRTAGGFPNLSALVDAACHPRWLATTFSRGFPVFQNVIDFVPKDQRSFFDSANWIRDRMRKSLSWEDFAKIRERWRKPLFLKGVLNLEDVTRAIDHGVDGVILGGHGGRQADWAISPLDLLPRAKEIAKDRIALYISGGVRRGSDILKARALGADAVLSGRAMLYGLCAHGAAGVSRAIELLRSEMVNELGQYGVPNLEALSPDLFVHEDRLPIRTSV</sequence>
<dbReference type="GO" id="GO:0005886">
    <property type="term" value="C:plasma membrane"/>
    <property type="evidence" value="ECO:0007669"/>
    <property type="project" value="TreeGrafter"/>
</dbReference>
<dbReference type="InterPro" id="IPR000262">
    <property type="entry name" value="FMN-dep_DH"/>
</dbReference>
<feature type="binding site" evidence="7">
    <location>
        <position position="307"/>
    </location>
    <ligand>
        <name>FMN</name>
        <dbReference type="ChEBI" id="CHEBI:58210"/>
    </ligand>
</feature>
<dbReference type="InterPro" id="IPR037396">
    <property type="entry name" value="FMN_HAD"/>
</dbReference>
<feature type="binding site" evidence="7">
    <location>
        <position position="162"/>
    </location>
    <ligand>
        <name>FMN</name>
        <dbReference type="ChEBI" id="CHEBI:58210"/>
    </ligand>
</feature>
<feature type="binding site" evidence="7">
    <location>
        <position position="211"/>
    </location>
    <ligand>
        <name>FMN</name>
        <dbReference type="ChEBI" id="CHEBI:58210"/>
    </ligand>
</feature>
<keyword evidence="10" id="KW-1185">Reference proteome</keyword>